<dbReference type="SUPFAM" id="SSF51445">
    <property type="entry name" value="(Trans)glycosidases"/>
    <property type="match status" value="1"/>
</dbReference>
<keyword evidence="8" id="KW-1185">Reference proteome</keyword>
<comment type="similarity">
    <text evidence="1 4">Belongs to the glycosyl hydrolase 26 family.</text>
</comment>
<dbReference type="GO" id="GO:0016985">
    <property type="term" value="F:mannan endo-1,4-beta-mannosidase activity"/>
    <property type="evidence" value="ECO:0007669"/>
    <property type="project" value="InterPro"/>
</dbReference>
<evidence type="ECO:0000313" key="7">
    <source>
        <dbReference type="EMBL" id="MXV50568.1"/>
    </source>
</evidence>
<gene>
    <name evidence="7" type="ORF">GS399_06245</name>
</gene>
<evidence type="ECO:0000256" key="5">
    <source>
        <dbReference type="SAM" id="MobiDB-lite"/>
    </source>
</evidence>
<dbReference type="EMBL" id="WVHT01000002">
    <property type="protein sequence ID" value="MXV50568.1"/>
    <property type="molecule type" value="Genomic_DNA"/>
</dbReference>
<dbReference type="Pfam" id="PF02156">
    <property type="entry name" value="Glyco_hydro_26"/>
    <property type="match status" value="1"/>
</dbReference>
<protein>
    <submittedName>
        <fullName evidence="7">Glycoside hydrolase</fullName>
    </submittedName>
</protein>
<dbReference type="GO" id="GO:0006080">
    <property type="term" value="P:substituted mannan metabolic process"/>
    <property type="evidence" value="ECO:0007669"/>
    <property type="project" value="InterPro"/>
</dbReference>
<evidence type="ECO:0000256" key="1">
    <source>
        <dbReference type="ARBA" id="ARBA00007754"/>
    </source>
</evidence>
<dbReference type="AlphaFoldDB" id="A0A7K1Y958"/>
<proteinExistence type="inferred from homology"/>
<dbReference type="PROSITE" id="PS51764">
    <property type="entry name" value="GH26"/>
    <property type="match status" value="1"/>
</dbReference>
<keyword evidence="2 4" id="KW-0378">Hydrolase</keyword>
<feature type="active site" description="Proton donor" evidence="4">
    <location>
        <position position="192"/>
    </location>
</feature>
<name>A0A7K1Y958_9SPHI</name>
<keyword evidence="3 4" id="KW-0326">Glycosidase</keyword>
<dbReference type="InterPro" id="IPR000805">
    <property type="entry name" value="Glyco_hydro_26"/>
</dbReference>
<reference evidence="7 8" key="1">
    <citation type="submission" date="2019-11" db="EMBL/GenBank/DDBJ databases">
        <title>Pedobacter sp. HMF7647 Genome sequencing and assembly.</title>
        <authorList>
            <person name="Kang H."/>
            <person name="Kim H."/>
            <person name="Joh K."/>
        </authorList>
    </citation>
    <scope>NUCLEOTIDE SEQUENCE [LARGE SCALE GENOMIC DNA]</scope>
    <source>
        <strain evidence="7 8">HMF7647</strain>
    </source>
</reference>
<feature type="active site" description="Nucleophile" evidence="4">
    <location>
        <position position="289"/>
    </location>
</feature>
<dbReference type="PANTHER" id="PTHR40079:SF4">
    <property type="entry name" value="GH26 DOMAIN-CONTAINING PROTEIN-RELATED"/>
    <property type="match status" value="1"/>
</dbReference>
<feature type="domain" description="GH26" evidence="6">
    <location>
        <begin position="39"/>
        <end position="337"/>
    </location>
</feature>
<evidence type="ECO:0000259" key="6">
    <source>
        <dbReference type="PROSITE" id="PS51764"/>
    </source>
</evidence>
<dbReference type="InterPro" id="IPR022790">
    <property type="entry name" value="GH26_dom"/>
</dbReference>
<evidence type="ECO:0000256" key="3">
    <source>
        <dbReference type="ARBA" id="ARBA00023295"/>
    </source>
</evidence>
<evidence type="ECO:0000256" key="2">
    <source>
        <dbReference type="ARBA" id="ARBA00022801"/>
    </source>
</evidence>
<accession>A0A7K1Y958</accession>
<sequence length="342" mass="38786">MKSMLIPSLLVVLLFSDCSKSSKTSGDDKPVTPPKETPNTPFKTLNYLYSISGEKTLSGIHNREPNATPARWTDEIYNTTGKYPALWSGDFLFQAENINNRQIMVNEAVTQWKKGAVINIMWHACNPALSQPCGWDDGKGVLSSLTDQQFTELTTDGTAINAKWKGMMDEVCLYLQQLKDKGVEVLWRPMHEMNQGKFWWAGRPGASGTVKLWKLTHDYMVKTKGLTNLIWVWDVQDFSTLSNDVKSYYPGDDYYDVAALDVYDGSGFTQAKYMAMVNIAGKKPIAIGECDKLPTEEELTYQPKWTFFMSWSELVFEKNTKEQLIKLYGSPKVQSLDKMPGW</sequence>
<organism evidence="7 8">
    <name type="scientific">Hufsiella arboris</name>
    <dbReference type="NCBI Taxonomy" id="2695275"/>
    <lineage>
        <taxon>Bacteria</taxon>
        <taxon>Pseudomonadati</taxon>
        <taxon>Bacteroidota</taxon>
        <taxon>Sphingobacteriia</taxon>
        <taxon>Sphingobacteriales</taxon>
        <taxon>Sphingobacteriaceae</taxon>
        <taxon>Hufsiella</taxon>
    </lineage>
</organism>
<dbReference type="InterPro" id="IPR017853">
    <property type="entry name" value="GH"/>
</dbReference>
<evidence type="ECO:0000256" key="4">
    <source>
        <dbReference type="PROSITE-ProRule" id="PRU01100"/>
    </source>
</evidence>
<feature type="region of interest" description="Disordered" evidence="5">
    <location>
        <begin position="21"/>
        <end position="40"/>
    </location>
</feature>
<dbReference type="PANTHER" id="PTHR40079">
    <property type="entry name" value="MANNAN ENDO-1,4-BETA-MANNOSIDASE E-RELATED"/>
    <property type="match status" value="1"/>
</dbReference>
<comment type="caution">
    <text evidence="7">The sequence shown here is derived from an EMBL/GenBank/DDBJ whole genome shotgun (WGS) entry which is preliminary data.</text>
</comment>
<dbReference type="PRINTS" id="PR00739">
    <property type="entry name" value="GLHYDRLASE26"/>
</dbReference>
<evidence type="ECO:0000313" key="8">
    <source>
        <dbReference type="Proteomes" id="UP000466586"/>
    </source>
</evidence>
<dbReference type="Proteomes" id="UP000466586">
    <property type="component" value="Unassembled WGS sequence"/>
</dbReference>
<dbReference type="Gene3D" id="3.20.20.80">
    <property type="entry name" value="Glycosidases"/>
    <property type="match status" value="1"/>
</dbReference>